<evidence type="ECO:0000313" key="2">
    <source>
        <dbReference type="EMBL" id="KAK9158394.1"/>
    </source>
</evidence>
<dbReference type="Proteomes" id="UP001419268">
    <property type="component" value="Unassembled WGS sequence"/>
</dbReference>
<accession>A0AAP0PXS1</accession>
<proteinExistence type="predicted"/>
<comment type="caution">
    <text evidence="2">The sequence shown here is derived from an EMBL/GenBank/DDBJ whole genome shotgun (WGS) entry which is preliminary data.</text>
</comment>
<gene>
    <name evidence="2" type="ORF">Scep_004968</name>
</gene>
<feature type="region of interest" description="Disordered" evidence="1">
    <location>
        <begin position="1"/>
        <end position="59"/>
    </location>
</feature>
<evidence type="ECO:0000313" key="3">
    <source>
        <dbReference type="Proteomes" id="UP001419268"/>
    </source>
</evidence>
<organism evidence="2 3">
    <name type="scientific">Stephania cephalantha</name>
    <dbReference type="NCBI Taxonomy" id="152367"/>
    <lineage>
        <taxon>Eukaryota</taxon>
        <taxon>Viridiplantae</taxon>
        <taxon>Streptophyta</taxon>
        <taxon>Embryophyta</taxon>
        <taxon>Tracheophyta</taxon>
        <taxon>Spermatophyta</taxon>
        <taxon>Magnoliopsida</taxon>
        <taxon>Ranunculales</taxon>
        <taxon>Menispermaceae</taxon>
        <taxon>Menispermoideae</taxon>
        <taxon>Cissampelideae</taxon>
        <taxon>Stephania</taxon>
    </lineage>
</organism>
<dbReference type="EMBL" id="JBBNAG010000002">
    <property type="protein sequence ID" value="KAK9158394.1"/>
    <property type="molecule type" value="Genomic_DNA"/>
</dbReference>
<reference evidence="2 3" key="1">
    <citation type="submission" date="2024-01" db="EMBL/GenBank/DDBJ databases">
        <title>Genome assemblies of Stephania.</title>
        <authorList>
            <person name="Yang L."/>
        </authorList>
    </citation>
    <scope>NUCLEOTIDE SEQUENCE [LARGE SCALE GENOMIC DNA]</scope>
    <source>
        <strain evidence="2">JXDWG</strain>
        <tissue evidence="2">Leaf</tissue>
    </source>
</reference>
<sequence>MDSEPAMGSDSGEPPTWTTSSVNSVVNDMERRRGDGCSKYGGKKEKKGGSLFGEPKSWI</sequence>
<feature type="compositionally biased region" description="Polar residues" evidence="1">
    <location>
        <begin position="16"/>
        <end position="26"/>
    </location>
</feature>
<dbReference type="AlphaFoldDB" id="A0AAP0PXS1"/>
<keyword evidence="3" id="KW-1185">Reference proteome</keyword>
<protein>
    <submittedName>
        <fullName evidence="2">Uncharacterized protein</fullName>
    </submittedName>
</protein>
<name>A0AAP0PXS1_9MAGN</name>
<evidence type="ECO:0000256" key="1">
    <source>
        <dbReference type="SAM" id="MobiDB-lite"/>
    </source>
</evidence>